<evidence type="ECO:0000313" key="2">
    <source>
        <dbReference type="Proteomes" id="UP001596270"/>
    </source>
</evidence>
<dbReference type="RefSeq" id="WP_377414907.1">
    <property type="nucleotide sequence ID" value="NZ_JBHSRS010000084.1"/>
</dbReference>
<reference evidence="2" key="1">
    <citation type="journal article" date="2019" name="Int. J. Syst. Evol. Microbiol.">
        <title>The Global Catalogue of Microorganisms (GCM) 10K type strain sequencing project: providing services to taxonomists for standard genome sequencing and annotation.</title>
        <authorList>
            <consortium name="The Broad Institute Genomics Platform"/>
            <consortium name="The Broad Institute Genome Sequencing Center for Infectious Disease"/>
            <person name="Wu L."/>
            <person name="Ma J."/>
        </authorList>
    </citation>
    <scope>NUCLEOTIDE SEQUENCE [LARGE SCALE GENOMIC DNA]</scope>
    <source>
        <strain evidence="2">CCUG 39402</strain>
    </source>
</reference>
<sequence length="115" mass="12386">MSNLITDAQRAQLLANGRQSLADEGFDPSPVVKLFTPDAGATWLLTEIDPDDADHAFGLCDLGLGFPELGYVSLAELATLRGRLGLPAERDLHFKADKTISAYAREARMSGRIVA</sequence>
<gene>
    <name evidence="1" type="ORF">ACFQND_24240</name>
</gene>
<keyword evidence="2" id="KW-1185">Reference proteome</keyword>
<dbReference type="Proteomes" id="UP001596270">
    <property type="component" value="Unassembled WGS sequence"/>
</dbReference>
<dbReference type="Pfam" id="PF11171">
    <property type="entry name" value="DUF2958"/>
    <property type="match status" value="1"/>
</dbReference>
<proteinExistence type="predicted"/>
<dbReference type="EMBL" id="JBHSRS010000084">
    <property type="protein sequence ID" value="MFC6284345.1"/>
    <property type="molecule type" value="Genomic_DNA"/>
</dbReference>
<comment type="caution">
    <text evidence="1">The sequence shown here is derived from an EMBL/GenBank/DDBJ whole genome shotgun (WGS) entry which is preliminary data.</text>
</comment>
<organism evidence="1 2">
    <name type="scientific">Polaromonas aquatica</name>
    <dbReference type="NCBI Taxonomy" id="332657"/>
    <lineage>
        <taxon>Bacteria</taxon>
        <taxon>Pseudomonadati</taxon>
        <taxon>Pseudomonadota</taxon>
        <taxon>Betaproteobacteria</taxon>
        <taxon>Burkholderiales</taxon>
        <taxon>Comamonadaceae</taxon>
        <taxon>Polaromonas</taxon>
    </lineage>
</organism>
<evidence type="ECO:0000313" key="1">
    <source>
        <dbReference type="EMBL" id="MFC6284345.1"/>
    </source>
</evidence>
<accession>A0ABW1U5B0</accession>
<protein>
    <submittedName>
        <fullName evidence="1">DUF2958 domain-containing protein</fullName>
    </submittedName>
</protein>
<dbReference type="InterPro" id="IPR021341">
    <property type="entry name" value="DUF2958"/>
</dbReference>
<name>A0ABW1U5B0_9BURK</name>